<reference evidence="3 4" key="1">
    <citation type="journal article" date="2018" name="Mycol. Prog.">
        <title>Coniella lustricola, a new species from submerged detritus.</title>
        <authorList>
            <person name="Raudabaugh D.B."/>
            <person name="Iturriaga T."/>
            <person name="Carver A."/>
            <person name="Mondo S."/>
            <person name="Pangilinan J."/>
            <person name="Lipzen A."/>
            <person name="He G."/>
            <person name="Amirebrahimi M."/>
            <person name="Grigoriev I.V."/>
            <person name="Miller A.N."/>
        </authorList>
    </citation>
    <scope>NUCLEOTIDE SEQUENCE [LARGE SCALE GENOMIC DNA]</scope>
    <source>
        <strain evidence="3 4">B22-T-1</strain>
    </source>
</reference>
<dbReference type="Proteomes" id="UP000241462">
    <property type="component" value="Unassembled WGS sequence"/>
</dbReference>
<organism evidence="3 4">
    <name type="scientific">Coniella lustricola</name>
    <dbReference type="NCBI Taxonomy" id="2025994"/>
    <lineage>
        <taxon>Eukaryota</taxon>
        <taxon>Fungi</taxon>
        <taxon>Dikarya</taxon>
        <taxon>Ascomycota</taxon>
        <taxon>Pezizomycotina</taxon>
        <taxon>Sordariomycetes</taxon>
        <taxon>Sordariomycetidae</taxon>
        <taxon>Diaporthales</taxon>
        <taxon>Schizoparmaceae</taxon>
        <taxon>Coniella</taxon>
    </lineage>
</organism>
<evidence type="ECO:0000313" key="4">
    <source>
        <dbReference type="Proteomes" id="UP000241462"/>
    </source>
</evidence>
<gene>
    <name evidence="3" type="ORF">BD289DRAFT_102170</name>
</gene>
<dbReference type="InParanoid" id="A0A2T3AGU1"/>
<evidence type="ECO:0000256" key="1">
    <source>
        <dbReference type="SAM" id="Coils"/>
    </source>
</evidence>
<feature type="compositionally biased region" description="Low complexity" evidence="2">
    <location>
        <begin position="69"/>
        <end position="84"/>
    </location>
</feature>
<proteinExistence type="predicted"/>
<dbReference type="STRING" id="2025994.A0A2T3AGU1"/>
<feature type="compositionally biased region" description="Polar residues" evidence="2">
    <location>
        <begin position="424"/>
        <end position="440"/>
    </location>
</feature>
<feature type="coiled-coil region" evidence="1">
    <location>
        <begin position="253"/>
        <end position="280"/>
    </location>
</feature>
<keyword evidence="4" id="KW-1185">Reference proteome</keyword>
<dbReference type="EMBL" id="KZ678391">
    <property type="protein sequence ID" value="PSR97449.1"/>
    <property type="molecule type" value="Genomic_DNA"/>
</dbReference>
<feature type="region of interest" description="Disordered" evidence="2">
    <location>
        <begin position="419"/>
        <end position="451"/>
    </location>
</feature>
<protein>
    <submittedName>
        <fullName evidence="3">Uncharacterized protein</fullName>
    </submittedName>
</protein>
<evidence type="ECO:0000313" key="3">
    <source>
        <dbReference type="EMBL" id="PSR97449.1"/>
    </source>
</evidence>
<sequence>MNTDLLTKAPKDKTCPYCGQAFTSSSLGRHLDLYIKEKNPKAPDGIHDVDEIRKLRGTITRRHPRGSSRRNTASSATAGSQAGSKRSPMGSDGESVRSPEEGDIGAEPGQKGHQQRVLNRSTMKSSLEIRHRVQDALDTARAAELALREMISSWRAVKHQIGMGSMPFDINPLSLDFPALCLQFLDPPPTLYSSTPHTTSTSWSISPPNQQQKDSLTIHFREQFKKWKSSSIASTAVTAEDIIYRPSHGTARQEDVNCLLQRAEEAAMNLEKQVAEHLSISFQAWDTLPVQRQLELWNLEMARSIGKRQQQISALQETQYTLKQENANLKSQLDNLNRESQPKEFKIIPPMTLRVDGAMRELWAEAGASNSPETGLDTGVSHADLGTLVSGAIERWKSVVVASRTSSGMNLQRDFDHVSAPIKTPTSGTYPMTPDISRSTQQRKRSQYINS</sequence>
<keyword evidence="1" id="KW-0175">Coiled coil</keyword>
<feature type="region of interest" description="Disordered" evidence="2">
    <location>
        <begin position="56"/>
        <end position="123"/>
    </location>
</feature>
<dbReference type="AlphaFoldDB" id="A0A2T3AGU1"/>
<accession>A0A2T3AGU1</accession>
<name>A0A2T3AGU1_9PEZI</name>
<evidence type="ECO:0000256" key="2">
    <source>
        <dbReference type="SAM" id="MobiDB-lite"/>
    </source>
</evidence>
<feature type="compositionally biased region" description="Basic residues" evidence="2">
    <location>
        <begin position="56"/>
        <end position="68"/>
    </location>
</feature>
<dbReference type="OrthoDB" id="3905365at2759"/>
<feature type="compositionally biased region" description="Basic residues" evidence="2">
    <location>
        <begin position="441"/>
        <end position="451"/>
    </location>
</feature>